<accession>A0A9Q9B248</accession>
<gene>
    <name evidence="1" type="ORF">Slin15195_G091700</name>
</gene>
<proteinExistence type="predicted"/>
<name>A0A9Q9B248_9PEZI</name>
<reference evidence="1" key="1">
    <citation type="submission" date="2022-06" db="EMBL/GenBank/DDBJ databases">
        <title>Complete genome sequences of two strains of the flax pathogen Septoria linicola.</title>
        <authorList>
            <person name="Lapalu N."/>
            <person name="Simon A."/>
            <person name="Demenou B."/>
            <person name="Paumier D."/>
            <person name="Guillot M.-P."/>
            <person name="Gout L."/>
            <person name="Valade R."/>
        </authorList>
    </citation>
    <scope>NUCLEOTIDE SEQUENCE</scope>
    <source>
        <strain evidence="1">SE15195</strain>
    </source>
</reference>
<dbReference type="AlphaFoldDB" id="A0A9Q9B248"/>
<protein>
    <submittedName>
        <fullName evidence="1">Uncharacterized protein</fullName>
    </submittedName>
</protein>
<keyword evidence="2" id="KW-1185">Reference proteome</keyword>
<dbReference type="EMBL" id="CP099425">
    <property type="protein sequence ID" value="USW55851.1"/>
    <property type="molecule type" value="Genomic_DNA"/>
</dbReference>
<dbReference type="Proteomes" id="UP001056384">
    <property type="component" value="Chromosome 8"/>
</dbReference>
<evidence type="ECO:0000313" key="2">
    <source>
        <dbReference type="Proteomes" id="UP001056384"/>
    </source>
</evidence>
<evidence type="ECO:0000313" key="1">
    <source>
        <dbReference type="EMBL" id="USW55851.1"/>
    </source>
</evidence>
<sequence>MLLMSQISKPSACYRFHQVNYDSCTAEELRRFLKAKTQLEVPKKYFFFSLGKQDLINRLLAFDENETFRFGDLPTELRFHVYEHLAFHPQILATFKHYLNEAEQTIDDAANKIKITGIDPPRGNASATVPPTGLAVLFGATPDDEGWGQNAIPQLTLNTNVLKLPFTDGSLSQMSVQLESIHSHAFSASQVLLDCSITRISAAAVNRALYLLATILNSAHRVEVRVDITLESSISSEEDYEVVVQALYPLTKVGSGVFLTIGRCPPALRGKLEMMLAESGPNTTTLFDAMQLEMEIRDEMDILQKAGMLAMSHYNVLHWLRATRLKPMDRYWLFDANVEQYNKTSLEERRELFHSSKLKVMKEKALWILAQTSEQEEDY</sequence>
<organism evidence="1 2">
    <name type="scientific">Septoria linicola</name>
    <dbReference type="NCBI Taxonomy" id="215465"/>
    <lineage>
        <taxon>Eukaryota</taxon>
        <taxon>Fungi</taxon>
        <taxon>Dikarya</taxon>
        <taxon>Ascomycota</taxon>
        <taxon>Pezizomycotina</taxon>
        <taxon>Dothideomycetes</taxon>
        <taxon>Dothideomycetidae</taxon>
        <taxon>Mycosphaerellales</taxon>
        <taxon>Mycosphaerellaceae</taxon>
        <taxon>Septoria</taxon>
    </lineage>
</organism>